<evidence type="ECO:0000313" key="2">
    <source>
        <dbReference type="Proteomes" id="UP000008467"/>
    </source>
</evidence>
<dbReference type="Proteomes" id="UP000008467">
    <property type="component" value="Chromosome"/>
</dbReference>
<name>F2JKG0_CELLD</name>
<accession>F2JKG0</accession>
<protein>
    <submittedName>
        <fullName evidence="1">Uncharacterized protein</fullName>
    </submittedName>
</protein>
<reference evidence="1 2" key="1">
    <citation type="journal article" date="2011" name="J. Bacteriol.">
        <title>Complete genome sequence of the cellulose-degrading bacterium Cellulosilyticum lentocellum.</title>
        <authorList>
            <consortium name="US DOE Joint Genome Institute"/>
            <person name="Miller D.A."/>
            <person name="Suen G."/>
            <person name="Bruce D."/>
            <person name="Copeland A."/>
            <person name="Cheng J.F."/>
            <person name="Detter C."/>
            <person name="Goodwin L.A."/>
            <person name="Han C.S."/>
            <person name="Hauser L.J."/>
            <person name="Land M.L."/>
            <person name="Lapidus A."/>
            <person name="Lucas S."/>
            <person name="Meincke L."/>
            <person name="Pitluck S."/>
            <person name="Tapia R."/>
            <person name="Teshima H."/>
            <person name="Woyke T."/>
            <person name="Fox B.G."/>
            <person name="Angert E.R."/>
            <person name="Currie C.R."/>
        </authorList>
    </citation>
    <scope>NUCLEOTIDE SEQUENCE [LARGE SCALE GENOMIC DNA]</scope>
    <source>
        <strain evidence="2">ATCC 49066 / DSM 5427 / NCIMB 11756 / RHM5</strain>
    </source>
</reference>
<dbReference type="SUPFAM" id="SSF56784">
    <property type="entry name" value="HAD-like"/>
    <property type="match status" value="1"/>
</dbReference>
<dbReference type="Gene3D" id="3.40.50.1000">
    <property type="entry name" value="HAD superfamily/HAD-like"/>
    <property type="match status" value="1"/>
</dbReference>
<dbReference type="InterPro" id="IPR036412">
    <property type="entry name" value="HAD-like_sf"/>
</dbReference>
<keyword evidence="2" id="KW-1185">Reference proteome</keyword>
<dbReference type="eggNOG" id="COG1475">
    <property type="taxonomic scope" value="Bacteria"/>
</dbReference>
<dbReference type="HOGENOM" id="CLU_126562_0_0_9"/>
<dbReference type="STRING" id="642492.Clole_3997"/>
<dbReference type="AlphaFoldDB" id="F2JKG0"/>
<dbReference type="InterPro" id="IPR023214">
    <property type="entry name" value="HAD_sf"/>
</dbReference>
<evidence type="ECO:0000313" key="1">
    <source>
        <dbReference type="EMBL" id="ADZ85675.1"/>
    </source>
</evidence>
<dbReference type="KEGG" id="cle:Clole_3997"/>
<proteinExistence type="predicted"/>
<gene>
    <name evidence="1" type="ordered locus">Clole_3997</name>
</gene>
<dbReference type="EMBL" id="CP002582">
    <property type="protein sequence ID" value="ADZ85675.1"/>
    <property type="molecule type" value="Genomic_DNA"/>
</dbReference>
<sequence length="156" mass="18444">MIVSFDLDDTLLVDPTKVAIEKPLRFPYSLIYKERLRLGTIELLLKIRENGIKLWVYTTSFRSERYIKSLFKHYGIIIDEVVNGERHQKEVQRNKTEPVPSKYPSKYRIDLHVDDDASVAQNGKLYGFKVYLLKSDDFAWITNIWNEINKIKINHI</sequence>
<dbReference type="RefSeq" id="WP_013658948.1">
    <property type="nucleotide sequence ID" value="NC_015275.1"/>
</dbReference>
<organism evidence="1 2">
    <name type="scientific">Cellulosilyticum lentocellum (strain ATCC 49066 / DSM 5427 / NCIMB 11756 / RHM5)</name>
    <name type="common">Clostridium lentocellum</name>
    <dbReference type="NCBI Taxonomy" id="642492"/>
    <lineage>
        <taxon>Bacteria</taxon>
        <taxon>Bacillati</taxon>
        <taxon>Bacillota</taxon>
        <taxon>Clostridia</taxon>
        <taxon>Lachnospirales</taxon>
        <taxon>Cellulosilyticaceae</taxon>
        <taxon>Cellulosilyticum</taxon>
    </lineage>
</organism>
<dbReference type="CDD" id="cd01427">
    <property type="entry name" value="HAD_like"/>
    <property type="match status" value="1"/>
</dbReference>